<dbReference type="STRING" id="426701.SAMN04488098_103520"/>
<evidence type="ECO:0000256" key="2">
    <source>
        <dbReference type="ARBA" id="ARBA00022597"/>
    </source>
</evidence>
<evidence type="ECO:0000256" key="7">
    <source>
        <dbReference type="PROSITE-ProRule" id="PRU00418"/>
    </source>
</evidence>
<keyword evidence="1" id="KW-0813">Transport</keyword>
<protein>
    <submittedName>
        <fullName evidence="8">PTS system, cellobiose-specific IIA component</fullName>
    </submittedName>
</protein>
<dbReference type="PIRSF" id="PIRSF000699">
    <property type="entry name" value="PTS_IILac_III"/>
    <property type="match status" value="1"/>
</dbReference>
<dbReference type="GO" id="GO:0046872">
    <property type="term" value="F:metal ion binding"/>
    <property type="evidence" value="ECO:0007669"/>
    <property type="project" value="UniProtKB-KW"/>
</dbReference>
<dbReference type="PROSITE" id="PS51095">
    <property type="entry name" value="PTS_EIIA_TYPE_3"/>
    <property type="match status" value="1"/>
</dbReference>
<evidence type="ECO:0000313" key="8">
    <source>
        <dbReference type="EMBL" id="SDK51406.1"/>
    </source>
</evidence>
<feature type="modified residue" description="Phosphohistidine; by HPr" evidence="7">
    <location>
        <position position="80"/>
    </location>
</feature>
<feature type="active site" description="Tele-phosphohistidine intermediate" evidence="5">
    <location>
        <position position="80"/>
    </location>
</feature>
<dbReference type="RefSeq" id="WP_091267706.1">
    <property type="nucleotide sequence ID" value="NZ_FNFK01000035.1"/>
</dbReference>
<evidence type="ECO:0000313" key="9">
    <source>
        <dbReference type="Proteomes" id="UP000199433"/>
    </source>
</evidence>
<evidence type="ECO:0000256" key="3">
    <source>
        <dbReference type="ARBA" id="ARBA00022679"/>
    </source>
</evidence>
<sequence length="107" mass="12044">MSEENRELMEVIMALIMHGGDARSSSMEAIHAAKNSQFDLAQEKLKGADSSITEAHRVQTDLLTQEAAGNSVELNLLMVHAQDTLMNAMTYRDLAEEMIDMYRRIEE</sequence>
<organism evidence="8 9">
    <name type="scientific">Alkalibacterium thalassium</name>
    <dbReference type="NCBI Taxonomy" id="426701"/>
    <lineage>
        <taxon>Bacteria</taxon>
        <taxon>Bacillati</taxon>
        <taxon>Bacillota</taxon>
        <taxon>Bacilli</taxon>
        <taxon>Lactobacillales</taxon>
        <taxon>Carnobacteriaceae</taxon>
        <taxon>Alkalibacterium</taxon>
    </lineage>
</organism>
<keyword evidence="9" id="KW-1185">Reference proteome</keyword>
<dbReference type="SUPFAM" id="SSF46973">
    <property type="entry name" value="Enzyme IIa from lactose specific PTS, IIa-lac"/>
    <property type="match status" value="1"/>
</dbReference>
<evidence type="ECO:0000256" key="5">
    <source>
        <dbReference type="PIRSR" id="PIRSR000699-1"/>
    </source>
</evidence>
<dbReference type="AlphaFoldDB" id="A0A1G9CIG9"/>
<feature type="binding site" evidence="6">
    <location>
        <position position="83"/>
    </location>
    <ligand>
        <name>Mg(2+)</name>
        <dbReference type="ChEBI" id="CHEBI:18420"/>
        <note>ligand shared between all trimeric partners</note>
    </ligand>
</feature>
<reference evidence="9" key="1">
    <citation type="submission" date="2016-10" db="EMBL/GenBank/DDBJ databases">
        <authorList>
            <person name="Varghese N."/>
            <person name="Submissions S."/>
        </authorList>
    </citation>
    <scope>NUCLEOTIDE SEQUENCE [LARGE SCALE GENOMIC DNA]</scope>
    <source>
        <strain evidence="9">DSM 19181</strain>
    </source>
</reference>
<dbReference type="PANTHER" id="PTHR34382">
    <property type="entry name" value="PTS SYSTEM N,N'-DIACETYLCHITOBIOSE-SPECIFIC EIIA COMPONENT"/>
    <property type="match status" value="1"/>
</dbReference>
<dbReference type="Pfam" id="PF02255">
    <property type="entry name" value="PTS_IIA"/>
    <property type="match status" value="1"/>
</dbReference>
<evidence type="ECO:0000256" key="1">
    <source>
        <dbReference type="ARBA" id="ARBA00022448"/>
    </source>
</evidence>
<evidence type="ECO:0000256" key="6">
    <source>
        <dbReference type="PIRSR" id="PIRSR000699-2"/>
    </source>
</evidence>
<dbReference type="EMBL" id="FNFK01000035">
    <property type="protein sequence ID" value="SDK51406.1"/>
    <property type="molecule type" value="Genomic_DNA"/>
</dbReference>
<gene>
    <name evidence="8" type="ORF">SAMN04488098_103520</name>
</gene>
<dbReference type="Gene3D" id="1.20.58.80">
    <property type="entry name" value="Phosphotransferase system, lactose/cellobiose-type IIA subunit"/>
    <property type="match status" value="1"/>
</dbReference>
<dbReference type="InterPro" id="IPR003188">
    <property type="entry name" value="PTS_IIA_lac/cel"/>
</dbReference>
<evidence type="ECO:0000256" key="4">
    <source>
        <dbReference type="ARBA" id="ARBA00022683"/>
    </source>
</evidence>
<dbReference type="GO" id="GO:0016740">
    <property type="term" value="F:transferase activity"/>
    <property type="evidence" value="ECO:0007669"/>
    <property type="project" value="UniProtKB-KW"/>
</dbReference>
<dbReference type="OrthoDB" id="350602at2"/>
<name>A0A1G9CIG9_9LACT</name>
<keyword evidence="6" id="KW-0479">Metal-binding</keyword>
<accession>A0A1G9CIG9</accession>
<keyword evidence="6" id="KW-0460">Magnesium</keyword>
<dbReference type="CDD" id="cd00215">
    <property type="entry name" value="PTS_IIA_lac"/>
    <property type="match status" value="1"/>
</dbReference>
<comment type="cofactor">
    <cofactor evidence="6">
        <name>Mg(2+)</name>
        <dbReference type="ChEBI" id="CHEBI:18420"/>
    </cofactor>
    <text evidence="6">Binds 1 Mg(2+) ion per trimer.</text>
</comment>
<dbReference type="GO" id="GO:0009401">
    <property type="term" value="P:phosphoenolpyruvate-dependent sugar phosphotransferase system"/>
    <property type="evidence" value="ECO:0007669"/>
    <property type="project" value="UniProtKB-KW"/>
</dbReference>
<dbReference type="InterPro" id="IPR036542">
    <property type="entry name" value="PTS_IIA_lac/cel_sf"/>
</dbReference>
<dbReference type="PANTHER" id="PTHR34382:SF7">
    <property type="entry name" value="PTS SYSTEM N,N'-DIACETYLCHITOBIOSE-SPECIFIC EIIA COMPONENT"/>
    <property type="match status" value="1"/>
</dbReference>
<proteinExistence type="predicted"/>
<keyword evidence="3" id="KW-0808">Transferase</keyword>
<keyword evidence="2" id="KW-0762">Sugar transport</keyword>
<dbReference type="Proteomes" id="UP000199433">
    <property type="component" value="Unassembled WGS sequence"/>
</dbReference>
<keyword evidence="4" id="KW-0598">Phosphotransferase system</keyword>